<comment type="caution">
    <text evidence="2">The sequence shown here is derived from an EMBL/GenBank/DDBJ whole genome shotgun (WGS) entry which is preliminary data.</text>
</comment>
<reference evidence="2 3" key="1">
    <citation type="journal article" date="2019" name="Int. J. Syst. Evol. Microbiol.">
        <title>The Global Catalogue of Microorganisms (GCM) 10K type strain sequencing project: providing services to taxonomists for standard genome sequencing and annotation.</title>
        <authorList>
            <consortium name="The Broad Institute Genomics Platform"/>
            <consortium name="The Broad Institute Genome Sequencing Center for Infectious Disease"/>
            <person name="Wu L."/>
            <person name="Ma J."/>
        </authorList>
    </citation>
    <scope>NUCLEOTIDE SEQUENCE [LARGE SCALE GENOMIC DNA]</scope>
    <source>
        <strain evidence="2 3">YIM 94188</strain>
    </source>
</reference>
<evidence type="ECO:0000256" key="1">
    <source>
        <dbReference type="SAM" id="MobiDB-lite"/>
    </source>
</evidence>
<evidence type="ECO:0008006" key="4">
    <source>
        <dbReference type="Google" id="ProtNLM"/>
    </source>
</evidence>
<evidence type="ECO:0000313" key="2">
    <source>
        <dbReference type="EMBL" id="MFC6823613.1"/>
    </source>
</evidence>
<evidence type="ECO:0000313" key="3">
    <source>
        <dbReference type="Proteomes" id="UP001596408"/>
    </source>
</evidence>
<dbReference type="RefSeq" id="WP_379692065.1">
    <property type="nucleotide sequence ID" value="NZ_JBHSXH010000004.1"/>
</dbReference>
<sequence>MRENDYQTRRADGPSQSRARGATFDRRTAIKAAVAGLGAASLPVGSVAAEGTDESDDVHTLMIAANGPTEYEFTVDGTLEADTVGGDFSADDDDEPGDGPGPYNAAITDTTGPLPEDAGGTTYLGDRYRTFGYISFEVEDSGYDVNVYYNGDPVAPADVPDWQTDDGDLNLLTIAANGPTEYTIQAEGTLNPDTVGGNFSADSDDEPVENDDGTLTAADETGPLPADAGGLTYLGDRYLFSGTVEELSLTPADPSYNVEVYLDERIVSPSTVRDNDF</sequence>
<dbReference type="Proteomes" id="UP001596408">
    <property type="component" value="Unassembled WGS sequence"/>
</dbReference>
<protein>
    <recommendedName>
        <fullName evidence="4">DUF4397 domain-containing protein</fullName>
    </recommendedName>
</protein>
<feature type="region of interest" description="Disordered" evidence="1">
    <location>
        <begin position="82"/>
        <end position="117"/>
    </location>
</feature>
<keyword evidence="3" id="KW-1185">Reference proteome</keyword>
<organism evidence="2 3">
    <name type="scientific">Halopelagius fulvigenes</name>
    <dbReference type="NCBI Taxonomy" id="1198324"/>
    <lineage>
        <taxon>Archaea</taxon>
        <taxon>Methanobacteriati</taxon>
        <taxon>Methanobacteriota</taxon>
        <taxon>Stenosarchaea group</taxon>
        <taxon>Halobacteria</taxon>
        <taxon>Halobacteriales</taxon>
        <taxon>Haloferacaceae</taxon>
    </lineage>
</organism>
<accession>A0ABD5TSR5</accession>
<feature type="region of interest" description="Disordered" evidence="1">
    <location>
        <begin position="1"/>
        <end position="24"/>
    </location>
</feature>
<dbReference type="AlphaFoldDB" id="A0ABD5TSR5"/>
<feature type="compositionally biased region" description="Acidic residues" evidence="1">
    <location>
        <begin position="202"/>
        <end position="212"/>
    </location>
</feature>
<name>A0ABD5TSR5_9EURY</name>
<proteinExistence type="predicted"/>
<gene>
    <name evidence="2" type="ORF">ACFQEV_01140</name>
</gene>
<dbReference type="EMBL" id="JBHSXH010000004">
    <property type="protein sequence ID" value="MFC6823613.1"/>
    <property type="molecule type" value="Genomic_DNA"/>
</dbReference>
<feature type="region of interest" description="Disordered" evidence="1">
    <location>
        <begin position="194"/>
        <end position="228"/>
    </location>
</feature>
<feature type="compositionally biased region" description="Basic and acidic residues" evidence="1">
    <location>
        <begin position="1"/>
        <end position="12"/>
    </location>
</feature>